<dbReference type="InterPro" id="IPR036515">
    <property type="entry name" value="Transposase_17_sf"/>
</dbReference>
<keyword evidence="3" id="KW-1185">Reference proteome</keyword>
<accession>A0A0G3G3A1</accession>
<protein>
    <submittedName>
        <fullName evidence="2">Toxin RelE</fullName>
    </submittedName>
</protein>
<reference evidence="2 3" key="1">
    <citation type="submission" date="2015-04" db="EMBL/GenBank/DDBJ databases">
        <title>Complete Sequence for the Genome of the Thioalkalivibrio versutus D301.</title>
        <authorList>
            <person name="Mu T."/>
            <person name="Zhou J."/>
            <person name="Xu X."/>
        </authorList>
    </citation>
    <scope>NUCLEOTIDE SEQUENCE [LARGE SCALE GENOMIC DNA]</scope>
    <source>
        <strain evidence="2 3">D301</strain>
    </source>
</reference>
<feature type="domain" description="Transposase IS200-like" evidence="1">
    <location>
        <begin position="9"/>
        <end position="123"/>
    </location>
</feature>
<sequence length="280" mass="32122">MARPLRLEYPGAVYHVTARGDRRGWIVLDDVDRRTFLERLGRAVERYNWTLYAYCLMGNHYHLLVETPDANLSRGMQWLNGVYTQNFNRRHGRVGHVFQGRYKAILVEREAYLLELCRYIDLNPVRAHLVLDAEEWQWSSYRATRCLDAAPGWLAVDQILALFGAGDTLSRASAYGEFVRQGVHMRSPWEGLSDQLFLGSEAFVERHRNRIPEDLDEVVGRPARPPAPRLEYLADRHSRDEAITLAWSSGGYTLKAIGDYFGLHYSRISRIVSGGAKGKI</sequence>
<dbReference type="SMART" id="SM01321">
    <property type="entry name" value="Y1_Tnp"/>
    <property type="match status" value="1"/>
</dbReference>
<gene>
    <name evidence="2" type="ORF">TVD_09955</name>
</gene>
<dbReference type="EMBL" id="CP011367">
    <property type="protein sequence ID" value="AKJ95660.1"/>
    <property type="molecule type" value="Genomic_DNA"/>
</dbReference>
<dbReference type="Proteomes" id="UP000064201">
    <property type="component" value="Chromosome"/>
</dbReference>
<dbReference type="GO" id="GO:0006313">
    <property type="term" value="P:DNA transposition"/>
    <property type="evidence" value="ECO:0007669"/>
    <property type="project" value="InterPro"/>
</dbReference>
<dbReference type="STRING" id="106634.TVD_09955"/>
<dbReference type="Gene3D" id="3.30.70.1290">
    <property type="entry name" value="Transposase IS200-like"/>
    <property type="match status" value="1"/>
</dbReference>
<organism evidence="2 3">
    <name type="scientific">Thioalkalivibrio versutus</name>
    <dbReference type="NCBI Taxonomy" id="106634"/>
    <lineage>
        <taxon>Bacteria</taxon>
        <taxon>Pseudomonadati</taxon>
        <taxon>Pseudomonadota</taxon>
        <taxon>Gammaproteobacteria</taxon>
        <taxon>Chromatiales</taxon>
        <taxon>Ectothiorhodospiraceae</taxon>
        <taxon>Thioalkalivibrio</taxon>
    </lineage>
</organism>
<evidence type="ECO:0000259" key="1">
    <source>
        <dbReference type="SMART" id="SM01321"/>
    </source>
</evidence>
<dbReference type="PANTHER" id="PTHR34322:SF2">
    <property type="entry name" value="TRANSPOSASE IS200-LIKE DOMAIN-CONTAINING PROTEIN"/>
    <property type="match status" value="1"/>
</dbReference>
<dbReference type="OrthoDB" id="9814067at2"/>
<dbReference type="GO" id="GO:0004803">
    <property type="term" value="F:transposase activity"/>
    <property type="evidence" value="ECO:0007669"/>
    <property type="project" value="InterPro"/>
</dbReference>
<dbReference type="SUPFAM" id="SSF143422">
    <property type="entry name" value="Transposase IS200-like"/>
    <property type="match status" value="1"/>
</dbReference>
<dbReference type="GO" id="GO:0003677">
    <property type="term" value="F:DNA binding"/>
    <property type="evidence" value="ECO:0007669"/>
    <property type="project" value="InterPro"/>
</dbReference>
<dbReference type="AlphaFoldDB" id="A0A0G3G3A1"/>
<dbReference type="PANTHER" id="PTHR34322">
    <property type="entry name" value="TRANSPOSASE, Y1_TNP DOMAIN-CONTAINING"/>
    <property type="match status" value="1"/>
</dbReference>
<dbReference type="InterPro" id="IPR002686">
    <property type="entry name" value="Transposase_17"/>
</dbReference>
<dbReference type="KEGG" id="tvr:TVD_09955"/>
<evidence type="ECO:0000313" key="3">
    <source>
        <dbReference type="Proteomes" id="UP000064201"/>
    </source>
</evidence>
<proteinExistence type="predicted"/>
<evidence type="ECO:0000313" key="2">
    <source>
        <dbReference type="EMBL" id="AKJ95660.1"/>
    </source>
</evidence>
<dbReference type="Pfam" id="PF01797">
    <property type="entry name" value="Y1_Tnp"/>
    <property type="match status" value="1"/>
</dbReference>
<dbReference type="RefSeq" id="WP_047251525.1">
    <property type="nucleotide sequence ID" value="NZ_CP011367.1"/>
</dbReference>
<dbReference type="PATRIC" id="fig|106634.4.peg.2040"/>
<name>A0A0G3G3A1_9GAMM</name>